<proteinExistence type="predicted"/>
<dbReference type="AlphaFoldDB" id="A0A8T0GM19"/>
<sequence length="114" mass="12911">MSIFFLLWSSLQSRLLRSSIERLRRTSEPPVIENRRLWRSFSTGKALPAVSQKQPPVKCARIVSSSKTRRATSVFPVPPDANNPNLWLFSSSNSFFAFSTTSSPPNTVSLFRHL</sequence>
<accession>A0A8T0GM19</accession>
<name>A0A8T0GM19_CERPU</name>
<organism evidence="1 2">
    <name type="scientific">Ceratodon purpureus</name>
    <name type="common">Fire moss</name>
    <name type="synonym">Dicranum purpureum</name>
    <dbReference type="NCBI Taxonomy" id="3225"/>
    <lineage>
        <taxon>Eukaryota</taxon>
        <taxon>Viridiplantae</taxon>
        <taxon>Streptophyta</taxon>
        <taxon>Embryophyta</taxon>
        <taxon>Bryophyta</taxon>
        <taxon>Bryophytina</taxon>
        <taxon>Bryopsida</taxon>
        <taxon>Dicranidae</taxon>
        <taxon>Pseudoditrichales</taxon>
        <taxon>Ditrichaceae</taxon>
        <taxon>Ceratodon</taxon>
    </lineage>
</organism>
<evidence type="ECO:0000313" key="2">
    <source>
        <dbReference type="Proteomes" id="UP000822688"/>
    </source>
</evidence>
<gene>
    <name evidence="1" type="ORF">KC19_10G149100</name>
</gene>
<dbReference type="EMBL" id="CM026431">
    <property type="protein sequence ID" value="KAG0560033.1"/>
    <property type="molecule type" value="Genomic_DNA"/>
</dbReference>
<keyword evidence="2" id="KW-1185">Reference proteome</keyword>
<comment type="caution">
    <text evidence="1">The sequence shown here is derived from an EMBL/GenBank/DDBJ whole genome shotgun (WGS) entry which is preliminary data.</text>
</comment>
<protein>
    <submittedName>
        <fullName evidence="1">Uncharacterized protein</fullName>
    </submittedName>
</protein>
<dbReference type="Proteomes" id="UP000822688">
    <property type="component" value="Chromosome 10"/>
</dbReference>
<reference evidence="1" key="1">
    <citation type="submission" date="2020-06" db="EMBL/GenBank/DDBJ databases">
        <title>WGS assembly of Ceratodon purpureus strain R40.</title>
        <authorList>
            <person name="Carey S.B."/>
            <person name="Jenkins J."/>
            <person name="Shu S."/>
            <person name="Lovell J.T."/>
            <person name="Sreedasyam A."/>
            <person name="Maumus F."/>
            <person name="Tiley G.P."/>
            <person name="Fernandez-Pozo N."/>
            <person name="Barry K."/>
            <person name="Chen C."/>
            <person name="Wang M."/>
            <person name="Lipzen A."/>
            <person name="Daum C."/>
            <person name="Saski C.A."/>
            <person name="Payton A.C."/>
            <person name="Mcbreen J.C."/>
            <person name="Conrad R.E."/>
            <person name="Kollar L.M."/>
            <person name="Olsson S."/>
            <person name="Huttunen S."/>
            <person name="Landis J.B."/>
            <person name="Wickett N.J."/>
            <person name="Johnson M.G."/>
            <person name="Rensing S.A."/>
            <person name="Grimwood J."/>
            <person name="Schmutz J."/>
            <person name="Mcdaniel S.F."/>
        </authorList>
    </citation>
    <scope>NUCLEOTIDE SEQUENCE</scope>
    <source>
        <strain evidence="1">R40</strain>
    </source>
</reference>
<evidence type="ECO:0000313" key="1">
    <source>
        <dbReference type="EMBL" id="KAG0560033.1"/>
    </source>
</evidence>